<dbReference type="PANTHER" id="PTHR42879">
    <property type="entry name" value="3-OXOACYL-(ACYL-CARRIER-PROTEIN) REDUCTASE"/>
    <property type="match status" value="1"/>
</dbReference>
<evidence type="ECO:0000313" key="8">
    <source>
        <dbReference type="EMBL" id="ATL68439.1"/>
    </source>
</evidence>
<dbReference type="GO" id="GO:0032787">
    <property type="term" value="P:monocarboxylic acid metabolic process"/>
    <property type="evidence" value="ECO:0007669"/>
    <property type="project" value="UniProtKB-ARBA"/>
</dbReference>
<evidence type="ECO:0000313" key="9">
    <source>
        <dbReference type="Proteomes" id="UP000221961"/>
    </source>
</evidence>
<accession>A0A291RME2</accession>
<dbReference type="KEGG" id="ntp:CRH09_21875"/>
<dbReference type="EMBL" id="CP023778">
    <property type="protein sequence ID" value="ATL68439.1"/>
    <property type="molecule type" value="Genomic_DNA"/>
</dbReference>
<dbReference type="Proteomes" id="UP000221961">
    <property type="component" value="Chromosome"/>
</dbReference>
<dbReference type="SUPFAM" id="SSF51735">
    <property type="entry name" value="NAD(P)-binding Rossmann-fold domains"/>
    <property type="match status" value="1"/>
</dbReference>
<comment type="catalytic activity">
    <reaction evidence="6">
        <text>a (3R)-hydroxyacyl-[ACP] + NADP(+) = a 3-oxoacyl-[ACP] + NADPH + H(+)</text>
        <dbReference type="Rhea" id="RHEA:17397"/>
        <dbReference type="Rhea" id="RHEA-COMP:9916"/>
        <dbReference type="Rhea" id="RHEA-COMP:9945"/>
        <dbReference type="ChEBI" id="CHEBI:15378"/>
        <dbReference type="ChEBI" id="CHEBI:57783"/>
        <dbReference type="ChEBI" id="CHEBI:58349"/>
        <dbReference type="ChEBI" id="CHEBI:78776"/>
        <dbReference type="ChEBI" id="CHEBI:78827"/>
        <dbReference type="EC" id="1.1.1.100"/>
    </reaction>
    <physiologicalReaction direction="right-to-left" evidence="6">
        <dbReference type="Rhea" id="RHEA:17399"/>
    </physiologicalReaction>
</comment>
<comment type="subcellular location">
    <subcellularLocation>
        <location evidence="1">Secreted</location>
        <location evidence="1">Cell wall</location>
    </subcellularLocation>
</comment>
<evidence type="ECO:0000256" key="5">
    <source>
        <dbReference type="ARBA" id="ARBA00040781"/>
    </source>
</evidence>
<evidence type="ECO:0000256" key="6">
    <source>
        <dbReference type="ARBA" id="ARBA00047400"/>
    </source>
</evidence>
<organism evidence="8 9">
    <name type="scientific">Nocardia terpenica</name>
    <dbReference type="NCBI Taxonomy" id="455432"/>
    <lineage>
        <taxon>Bacteria</taxon>
        <taxon>Bacillati</taxon>
        <taxon>Actinomycetota</taxon>
        <taxon>Actinomycetes</taxon>
        <taxon>Mycobacteriales</taxon>
        <taxon>Nocardiaceae</taxon>
        <taxon>Nocardia</taxon>
    </lineage>
</organism>
<dbReference type="Gene3D" id="3.40.50.720">
    <property type="entry name" value="NAD(P)-binding Rossmann-like Domain"/>
    <property type="match status" value="1"/>
</dbReference>
<keyword evidence="3" id="KW-0964">Secreted</keyword>
<reference evidence="8 9" key="1">
    <citation type="submission" date="2017-10" db="EMBL/GenBank/DDBJ databases">
        <title>Comparative genomics between pathogenic Norcardia.</title>
        <authorList>
            <person name="Zeng L."/>
        </authorList>
    </citation>
    <scope>NUCLEOTIDE SEQUENCE [LARGE SCALE GENOMIC DNA]</scope>
    <source>
        <strain evidence="8 9">NC_YFY_NT001</strain>
    </source>
</reference>
<dbReference type="InterPro" id="IPR036291">
    <property type="entry name" value="NAD(P)-bd_dom_sf"/>
</dbReference>
<proteinExistence type="inferred from homology"/>
<dbReference type="PANTHER" id="PTHR42879:SF2">
    <property type="entry name" value="3-OXOACYL-[ACYL-CARRIER-PROTEIN] REDUCTASE FABG"/>
    <property type="match status" value="1"/>
</dbReference>
<keyword evidence="4" id="KW-0560">Oxidoreductase</keyword>
<feature type="domain" description="Ketoreductase" evidence="7">
    <location>
        <begin position="6"/>
        <end position="189"/>
    </location>
</feature>
<dbReference type="AlphaFoldDB" id="A0A291RME2"/>
<dbReference type="PRINTS" id="PR00080">
    <property type="entry name" value="SDRFAMILY"/>
</dbReference>
<dbReference type="InterPro" id="IPR057326">
    <property type="entry name" value="KR_dom"/>
</dbReference>
<protein>
    <recommendedName>
        <fullName evidence="5">3-oxoacyl-[acyl-carrier-protein] reductase MabA</fullName>
    </recommendedName>
</protein>
<dbReference type="InterPro" id="IPR002347">
    <property type="entry name" value="SDR_fam"/>
</dbReference>
<name>A0A291RME2_9NOCA</name>
<dbReference type="GeneID" id="88360004"/>
<dbReference type="InterPro" id="IPR050259">
    <property type="entry name" value="SDR"/>
</dbReference>
<dbReference type="Pfam" id="PF13561">
    <property type="entry name" value="adh_short_C2"/>
    <property type="match status" value="1"/>
</dbReference>
<sequence>MHDQRPVAVVTGGSRGIGREIVLELARGGYDVAFCYNSDATAAEKVVAAATGGSVLPIRADVRDEDQVNRFLETVAAELGSPDCVVTSAGVTADQSLAAMDSDSWHRVVDTNLTGVFHVCRRAVFEMIKQRSGAIVTIASVSGVYGNPGQTNYSAAKAGIIGFTKSLAKEVGRFGVRANTVVPGYIDSDMTGHLTDAKRATLEKTIALRRFGTPADVAALVSFLVSERARYITGAVLHVDGGITL</sequence>
<evidence type="ECO:0000256" key="2">
    <source>
        <dbReference type="ARBA" id="ARBA00006484"/>
    </source>
</evidence>
<gene>
    <name evidence="8" type="ORF">CRH09_21875</name>
</gene>
<evidence type="ECO:0000256" key="1">
    <source>
        <dbReference type="ARBA" id="ARBA00004191"/>
    </source>
</evidence>
<evidence type="ECO:0000256" key="3">
    <source>
        <dbReference type="ARBA" id="ARBA00022512"/>
    </source>
</evidence>
<evidence type="ECO:0000256" key="4">
    <source>
        <dbReference type="ARBA" id="ARBA00023002"/>
    </source>
</evidence>
<evidence type="ECO:0000259" key="7">
    <source>
        <dbReference type="SMART" id="SM00822"/>
    </source>
</evidence>
<dbReference type="SMART" id="SM00822">
    <property type="entry name" value="PKS_KR"/>
    <property type="match status" value="1"/>
</dbReference>
<dbReference type="NCBIfam" id="NF009466">
    <property type="entry name" value="PRK12826.1-2"/>
    <property type="match status" value="1"/>
</dbReference>
<dbReference type="FunFam" id="3.40.50.720:FF:000173">
    <property type="entry name" value="3-oxoacyl-[acyl-carrier protein] reductase"/>
    <property type="match status" value="1"/>
</dbReference>
<keyword evidence="3" id="KW-0134">Cell wall</keyword>
<dbReference type="RefSeq" id="WP_098695527.1">
    <property type="nucleotide sequence ID" value="NZ_CP023778.1"/>
</dbReference>
<dbReference type="GO" id="GO:0004316">
    <property type="term" value="F:3-oxoacyl-[acyl-carrier-protein] reductase (NADPH) activity"/>
    <property type="evidence" value="ECO:0007669"/>
    <property type="project" value="UniProtKB-EC"/>
</dbReference>
<dbReference type="PRINTS" id="PR00081">
    <property type="entry name" value="GDHRDH"/>
</dbReference>
<dbReference type="InterPro" id="IPR020904">
    <property type="entry name" value="Sc_DH/Rdtase_CS"/>
</dbReference>
<dbReference type="PROSITE" id="PS00061">
    <property type="entry name" value="ADH_SHORT"/>
    <property type="match status" value="1"/>
</dbReference>
<comment type="similarity">
    <text evidence="2">Belongs to the short-chain dehydrogenases/reductases (SDR) family.</text>
</comment>